<keyword evidence="2" id="KW-1133">Transmembrane helix</keyword>
<sequence length="255" mass="28839">MSQLSLITQITLCGSSKSQEYWMLTLFLIIFKIQLHVLTSSFLIKLEQKYKNNIFGNGANISFWNLEDNCEQITYKISKKPEHKLVSVGVHIDDEEILHIVLQELHTLIKTEEDLLKSAMDNSKEIAQMAMVANKNSQPTFNNLLNAQFNDNRGRGKNQNRGRVRGGGKFQNYNNGCGGFNQGSFQEWRDNILPAELTAMATAAPTCPNQTTWISDTGATDHFTPDLNNIPDNQAYTGLLACLRWQWQSTSDLPH</sequence>
<proteinExistence type="predicted"/>
<organism evidence="3">
    <name type="scientific">Fagus sylvatica</name>
    <name type="common">Beechnut</name>
    <dbReference type="NCBI Taxonomy" id="28930"/>
    <lineage>
        <taxon>Eukaryota</taxon>
        <taxon>Viridiplantae</taxon>
        <taxon>Streptophyta</taxon>
        <taxon>Embryophyta</taxon>
        <taxon>Tracheophyta</taxon>
        <taxon>Spermatophyta</taxon>
        <taxon>Magnoliopsida</taxon>
        <taxon>eudicotyledons</taxon>
        <taxon>Gunneridae</taxon>
        <taxon>Pentapetalae</taxon>
        <taxon>rosids</taxon>
        <taxon>fabids</taxon>
        <taxon>Fagales</taxon>
        <taxon>Fagaceae</taxon>
        <taxon>Fagus</taxon>
    </lineage>
</organism>
<keyword evidence="2" id="KW-0472">Membrane</keyword>
<evidence type="ECO:0000256" key="1">
    <source>
        <dbReference type="SAM" id="MobiDB-lite"/>
    </source>
</evidence>
<keyword evidence="2" id="KW-0812">Transmembrane</keyword>
<feature type="region of interest" description="Disordered" evidence="1">
    <location>
        <begin position="148"/>
        <end position="168"/>
    </location>
</feature>
<feature type="compositionally biased region" description="Basic residues" evidence="1">
    <location>
        <begin position="155"/>
        <end position="166"/>
    </location>
</feature>
<accession>A0A2N9J3B1</accession>
<evidence type="ECO:0000256" key="2">
    <source>
        <dbReference type="SAM" id="Phobius"/>
    </source>
</evidence>
<name>A0A2N9J3B1_FAGSY</name>
<reference evidence="3" key="1">
    <citation type="submission" date="2018-02" db="EMBL/GenBank/DDBJ databases">
        <authorList>
            <person name="Cohen D.B."/>
            <person name="Kent A.D."/>
        </authorList>
    </citation>
    <scope>NUCLEOTIDE SEQUENCE</scope>
</reference>
<feature type="transmembrane region" description="Helical" evidence="2">
    <location>
        <begin position="21"/>
        <end position="44"/>
    </location>
</feature>
<evidence type="ECO:0000313" key="3">
    <source>
        <dbReference type="EMBL" id="SPD30953.1"/>
    </source>
</evidence>
<dbReference type="EMBL" id="OIVN01006339">
    <property type="protein sequence ID" value="SPD30953.1"/>
    <property type="molecule type" value="Genomic_DNA"/>
</dbReference>
<protein>
    <submittedName>
        <fullName evidence="3">Uncharacterized protein</fullName>
    </submittedName>
</protein>
<dbReference type="AlphaFoldDB" id="A0A2N9J3B1"/>
<gene>
    <name evidence="3" type="ORF">FSB_LOCUS58835</name>
</gene>